<accession>A0A6A6C7P1</accession>
<dbReference type="EMBL" id="ML993614">
    <property type="protein sequence ID" value="KAF2162220.1"/>
    <property type="molecule type" value="Genomic_DNA"/>
</dbReference>
<dbReference type="Proteomes" id="UP000799537">
    <property type="component" value="Unassembled WGS sequence"/>
</dbReference>
<dbReference type="RefSeq" id="XP_033663109.1">
    <property type="nucleotide sequence ID" value="XM_033813885.1"/>
</dbReference>
<protein>
    <submittedName>
        <fullName evidence="1">Uncharacterized protein</fullName>
    </submittedName>
</protein>
<organism evidence="1 2">
    <name type="scientific">Zasmidium cellare ATCC 36951</name>
    <dbReference type="NCBI Taxonomy" id="1080233"/>
    <lineage>
        <taxon>Eukaryota</taxon>
        <taxon>Fungi</taxon>
        <taxon>Dikarya</taxon>
        <taxon>Ascomycota</taxon>
        <taxon>Pezizomycotina</taxon>
        <taxon>Dothideomycetes</taxon>
        <taxon>Dothideomycetidae</taxon>
        <taxon>Mycosphaerellales</taxon>
        <taxon>Mycosphaerellaceae</taxon>
        <taxon>Zasmidium</taxon>
    </lineage>
</organism>
<evidence type="ECO:0000313" key="1">
    <source>
        <dbReference type="EMBL" id="KAF2162220.1"/>
    </source>
</evidence>
<dbReference type="GeneID" id="54567157"/>
<keyword evidence="2" id="KW-1185">Reference proteome</keyword>
<proteinExistence type="predicted"/>
<dbReference type="AlphaFoldDB" id="A0A6A6C7P1"/>
<gene>
    <name evidence="1" type="ORF">M409DRAFT_58340</name>
</gene>
<evidence type="ECO:0000313" key="2">
    <source>
        <dbReference type="Proteomes" id="UP000799537"/>
    </source>
</evidence>
<sequence>MPGHLEVGPHLNSCPGVHQCDLFCEPSRPNGMTCKLSIHANAQLHVTVPAPGHGQDVGVSPLLHGLLAVVRIRVLFLLGSESSKVIDGCTARLPVQLGRAHSWCAQWLEAATDSRPLRPGVALKLTGGARRFYTNSRWPLVGKGHCQMDLTDLVLLVRGIPAPRSSTKEVHLRGLDAASHEAAYHGLTPAPSRQATTCAAACGGKVDVGVLPKIAAVKRCASGV</sequence>
<reference evidence="1" key="1">
    <citation type="journal article" date="2020" name="Stud. Mycol.">
        <title>101 Dothideomycetes genomes: a test case for predicting lifestyles and emergence of pathogens.</title>
        <authorList>
            <person name="Haridas S."/>
            <person name="Albert R."/>
            <person name="Binder M."/>
            <person name="Bloem J."/>
            <person name="Labutti K."/>
            <person name="Salamov A."/>
            <person name="Andreopoulos B."/>
            <person name="Baker S."/>
            <person name="Barry K."/>
            <person name="Bills G."/>
            <person name="Bluhm B."/>
            <person name="Cannon C."/>
            <person name="Castanera R."/>
            <person name="Culley D."/>
            <person name="Daum C."/>
            <person name="Ezra D."/>
            <person name="Gonzalez J."/>
            <person name="Henrissat B."/>
            <person name="Kuo A."/>
            <person name="Liang C."/>
            <person name="Lipzen A."/>
            <person name="Lutzoni F."/>
            <person name="Magnuson J."/>
            <person name="Mondo S."/>
            <person name="Nolan M."/>
            <person name="Ohm R."/>
            <person name="Pangilinan J."/>
            <person name="Park H.-J."/>
            <person name="Ramirez L."/>
            <person name="Alfaro M."/>
            <person name="Sun H."/>
            <person name="Tritt A."/>
            <person name="Yoshinaga Y."/>
            <person name="Zwiers L.-H."/>
            <person name="Turgeon B."/>
            <person name="Goodwin S."/>
            <person name="Spatafora J."/>
            <person name="Crous P."/>
            <person name="Grigoriev I."/>
        </authorList>
    </citation>
    <scope>NUCLEOTIDE SEQUENCE</scope>
    <source>
        <strain evidence="1">ATCC 36951</strain>
    </source>
</reference>
<name>A0A6A6C7P1_ZASCE</name>